<sequence>MKNKSLVLLSYGRISEYKRAIFCILSLWAWGKEHLPDWRILIYTDQPDFFKPYLKGLNVQYVHLTDELTTAMLAGTTYFHRRKVAVIDMTFKMFPGDALMFIDSDTFFITEPAKLLNSFEVGKCFMHKREYMLKDGLALFSSFNQGQYPEAFLKYIAGRSFEIGGLIEQFSDLDYSWNSGVLALDQSFATYMPDVFRLTDEFYANSEWFISEQLAFALVLQKRTEIRSAEEFVLHYWGAQQKVLLDGLLDKLFESTPAAELFNKTQICALTKKWERAVKIDMAVEQINIAYANQNTIYGIKQSVKLVLQMPLYPQVYKSLFKTLKSN</sequence>
<reference evidence="2" key="1">
    <citation type="submission" date="2017-04" db="EMBL/GenBank/DDBJ databases">
        <authorList>
            <person name="Varghese N."/>
            <person name="Submissions S."/>
        </authorList>
    </citation>
    <scope>NUCLEOTIDE SEQUENCE [LARGE SCALE GENOMIC DNA]</scope>
    <source>
        <strain evidence="2">DSM 12126</strain>
    </source>
</reference>
<keyword evidence="2" id="KW-1185">Reference proteome</keyword>
<evidence type="ECO:0000313" key="2">
    <source>
        <dbReference type="Proteomes" id="UP000192756"/>
    </source>
</evidence>
<organism evidence="1 2">
    <name type="scientific">Pedobacter africanus</name>
    <dbReference type="NCBI Taxonomy" id="151894"/>
    <lineage>
        <taxon>Bacteria</taxon>
        <taxon>Pseudomonadati</taxon>
        <taxon>Bacteroidota</taxon>
        <taxon>Sphingobacteriia</taxon>
        <taxon>Sphingobacteriales</taxon>
        <taxon>Sphingobacteriaceae</taxon>
        <taxon>Pedobacter</taxon>
    </lineage>
</organism>
<accession>A0A1W2DEU6</accession>
<dbReference type="STRING" id="151894.SAMN04488524_3733"/>
<dbReference type="AlphaFoldDB" id="A0A1W2DEU6"/>
<proteinExistence type="predicted"/>
<dbReference type="Proteomes" id="UP000192756">
    <property type="component" value="Unassembled WGS sequence"/>
</dbReference>
<gene>
    <name evidence="1" type="ORF">SAMN04488524_3733</name>
</gene>
<dbReference type="RefSeq" id="WP_084240516.1">
    <property type="nucleotide sequence ID" value="NZ_FWXT01000003.1"/>
</dbReference>
<name>A0A1W2DEU6_9SPHI</name>
<dbReference type="EMBL" id="FWXT01000003">
    <property type="protein sequence ID" value="SMC96069.1"/>
    <property type="molecule type" value="Genomic_DNA"/>
</dbReference>
<dbReference type="SUPFAM" id="SSF53448">
    <property type="entry name" value="Nucleotide-diphospho-sugar transferases"/>
    <property type="match status" value="1"/>
</dbReference>
<evidence type="ECO:0008006" key="3">
    <source>
        <dbReference type="Google" id="ProtNLM"/>
    </source>
</evidence>
<dbReference type="OrthoDB" id="865313at2"/>
<dbReference type="InterPro" id="IPR029044">
    <property type="entry name" value="Nucleotide-diphossugar_trans"/>
</dbReference>
<protein>
    <recommendedName>
        <fullName evidence="3">Nucleotide-diphospho-sugar transferase</fullName>
    </recommendedName>
</protein>
<evidence type="ECO:0000313" key="1">
    <source>
        <dbReference type="EMBL" id="SMC96069.1"/>
    </source>
</evidence>